<organism evidence="2 3">
    <name type="scientific">Olsenella profusa</name>
    <dbReference type="NCBI Taxonomy" id="138595"/>
    <lineage>
        <taxon>Bacteria</taxon>
        <taxon>Bacillati</taxon>
        <taxon>Actinomycetota</taxon>
        <taxon>Coriobacteriia</taxon>
        <taxon>Coriobacteriales</taxon>
        <taxon>Atopobiaceae</taxon>
        <taxon>Olsenella</taxon>
    </lineage>
</organism>
<evidence type="ECO:0000313" key="3">
    <source>
        <dbReference type="Proteomes" id="UP000712527"/>
    </source>
</evidence>
<keyword evidence="1" id="KW-0472">Membrane</keyword>
<proteinExistence type="predicted"/>
<accession>A0ABS2F1X4</accession>
<reference evidence="2 3" key="1">
    <citation type="journal article" date="2021" name="Sci. Rep.">
        <title>The distribution of antibiotic resistance genes in chicken gut microbiota commensals.</title>
        <authorList>
            <person name="Juricova H."/>
            <person name="Matiasovicova J."/>
            <person name="Kubasova T."/>
            <person name="Cejkova D."/>
            <person name="Rychlik I."/>
        </authorList>
    </citation>
    <scope>NUCLEOTIDE SEQUENCE [LARGE SCALE GENOMIC DNA]</scope>
    <source>
        <strain evidence="2 3">An794</strain>
    </source>
</reference>
<dbReference type="Proteomes" id="UP000712527">
    <property type="component" value="Unassembled WGS sequence"/>
</dbReference>
<name>A0ABS2F1X4_9ACTN</name>
<evidence type="ECO:0008006" key="4">
    <source>
        <dbReference type="Google" id="ProtNLM"/>
    </source>
</evidence>
<feature type="transmembrane region" description="Helical" evidence="1">
    <location>
        <begin position="64"/>
        <end position="96"/>
    </location>
</feature>
<comment type="caution">
    <text evidence="2">The sequence shown here is derived from an EMBL/GenBank/DDBJ whole genome shotgun (WGS) entry which is preliminary data.</text>
</comment>
<feature type="transmembrane region" description="Helical" evidence="1">
    <location>
        <begin position="116"/>
        <end position="141"/>
    </location>
</feature>
<keyword evidence="1" id="KW-0812">Transmembrane</keyword>
<protein>
    <recommendedName>
        <fullName evidence="4">ABC transporter permease</fullName>
    </recommendedName>
</protein>
<dbReference type="RefSeq" id="WP_204792904.1">
    <property type="nucleotide sequence ID" value="NZ_JACSNQ010000004.1"/>
</dbReference>
<keyword evidence="3" id="KW-1185">Reference proteome</keyword>
<dbReference type="EMBL" id="JACSNQ010000004">
    <property type="protein sequence ID" value="MBM6774543.1"/>
    <property type="molecule type" value="Genomic_DNA"/>
</dbReference>
<evidence type="ECO:0000256" key="1">
    <source>
        <dbReference type="SAM" id="Phobius"/>
    </source>
</evidence>
<feature type="transmembrane region" description="Helical" evidence="1">
    <location>
        <begin position="23"/>
        <end position="43"/>
    </location>
</feature>
<sequence>MAAPRPASLAPAGAQEPAAGDRAAFLVFAILAVCVTLAPAFSFEYQSGADAVVLATRRGRSTLVAAKVVAALAYATAYFVLCAAIVVGVSLAFYGAEGFGLSVQSMALSSPYPLTAGQAALACVGLMYAACLGFSCLTLALSSRTPSTLAAEVLGEEDYENLA</sequence>
<gene>
    <name evidence="2" type="ORF">H9X80_03150</name>
</gene>
<keyword evidence="1" id="KW-1133">Transmembrane helix</keyword>
<evidence type="ECO:0000313" key="2">
    <source>
        <dbReference type="EMBL" id="MBM6774543.1"/>
    </source>
</evidence>